<keyword evidence="3" id="KW-1185">Reference proteome</keyword>
<dbReference type="PANTHER" id="PTHR30336">
    <property type="entry name" value="INNER MEMBRANE PROTEIN, PROBABLE PERMEASE"/>
    <property type="match status" value="1"/>
</dbReference>
<dbReference type="GO" id="GO:0005886">
    <property type="term" value="C:plasma membrane"/>
    <property type="evidence" value="ECO:0007669"/>
    <property type="project" value="TreeGrafter"/>
</dbReference>
<sequence length="213" mass="24260">MKVLKKITFLFLILFVLGIFSVWLANLTVTKSTAKYVTADLSKLGDQKVGLVLGTSEKTGRGYTNYYFKYRIDAAEKLYKSGKVKYLIVSGDNSQKNYNEPEDMMNALIARGIPKDKIYQDFAGFRTLDSVLRAEKIFGQKSFIIVSQKFHNERAVYLARKNNIQAYGFNAEDVKKMGGLKTKTREYLARVKVFVDLLFEVDPKFGGEKVMIP</sequence>
<feature type="domain" description="DUF218" evidence="1">
    <location>
        <begin position="51"/>
        <end position="166"/>
    </location>
</feature>
<evidence type="ECO:0000313" key="2">
    <source>
        <dbReference type="EMBL" id="KMQ71293.1"/>
    </source>
</evidence>
<dbReference type="RefSeq" id="WP_048499459.1">
    <property type="nucleotide sequence ID" value="NZ_LFNG01000009.1"/>
</dbReference>
<evidence type="ECO:0000259" key="1">
    <source>
        <dbReference type="Pfam" id="PF02698"/>
    </source>
</evidence>
<dbReference type="Pfam" id="PF02698">
    <property type="entry name" value="DUF218"/>
    <property type="match status" value="1"/>
</dbReference>
<dbReference type="PANTHER" id="PTHR30336:SF6">
    <property type="entry name" value="INTEGRAL MEMBRANE PROTEIN"/>
    <property type="match status" value="1"/>
</dbReference>
<evidence type="ECO:0000313" key="3">
    <source>
        <dbReference type="Proteomes" id="UP000035900"/>
    </source>
</evidence>
<dbReference type="OrthoDB" id="9782395at2"/>
<accession>A0A0J7IYG5</accession>
<dbReference type="CDD" id="cd06259">
    <property type="entry name" value="YdcF-like"/>
    <property type="match status" value="1"/>
</dbReference>
<dbReference type="EMBL" id="LFNG01000009">
    <property type="protein sequence ID" value="KMQ71293.1"/>
    <property type="molecule type" value="Genomic_DNA"/>
</dbReference>
<protein>
    <recommendedName>
        <fullName evidence="1">DUF218 domain-containing protein</fullName>
    </recommendedName>
</protein>
<dbReference type="PATRIC" id="fig|1304281.5.peg.1666"/>
<organism evidence="2 3">
    <name type="scientific">Chryseobacterium koreense CCUG 49689</name>
    <dbReference type="NCBI Taxonomy" id="1304281"/>
    <lineage>
        <taxon>Bacteria</taxon>
        <taxon>Pseudomonadati</taxon>
        <taxon>Bacteroidota</taxon>
        <taxon>Flavobacteriia</taxon>
        <taxon>Flavobacteriales</taxon>
        <taxon>Weeksellaceae</taxon>
        <taxon>Chryseobacterium group</taxon>
        <taxon>Chryseobacterium</taxon>
    </lineage>
</organism>
<dbReference type="InterPro" id="IPR003848">
    <property type="entry name" value="DUF218"/>
</dbReference>
<proteinExistence type="predicted"/>
<comment type="caution">
    <text evidence="2">The sequence shown here is derived from an EMBL/GenBank/DDBJ whole genome shotgun (WGS) entry which is preliminary data.</text>
</comment>
<dbReference type="AlphaFoldDB" id="A0A0J7IYG5"/>
<dbReference type="InterPro" id="IPR051599">
    <property type="entry name" value="Cell_Envelope_Assoc"/>
</dbReference>
<gene>
    <name evidence="2" type="ORF">ACM44_07790</name>
</gene>
<dbReference type="Proteomes" id="UP000035900">
    <property type="component" value="Unassembled WGS sequence"/>
</dbReference>
<reference evidence="2 3" key="1">
    <citation type="journal article" date="2004" name="Int. J. Syst. Evol. Microbiol.">
        <title>Kaistella koreensis gen. nov., sp. nov., a novel member of the Chryseobacterium-Bergeyella-Riemerella branch.</title>
        <authorList>
            <person name="Kim M.K."/>
            <person name="Im W.T."/>
            <person name="Shin Y.K."/>
            <person name="Lim J.H."/>
            <person name="Kim S.H."/>
            <person name="Lee B.C."/>
            <person name="Park M.Y."/>
            <person name="Lee K.Y."/>
            <person name="Lee S.T."/>
        </authorList>
    </citation>
    <scope>NUCLEOTIDE SEQUENCE [LARGE SCALE GENOMIC DNA]</scope>
    <source>
        <strain evidence="2 3">CCUG 49689</strain>
    </source>
</reference>
<name>A0A0J7IYG5_9FLAO</name>